<dbReference type="Proteomes" id="UP000238392">
    <property type="component" value="Unassembled WGS sequence"/>
</dbReference>
<dbReference type="AlphaFoldDB" id="A0A2T0WXY6"/>
<proteinExistence type="predicted"/>
<evidence type="ECO:0000256" key="1">
    <source>
        <dbReference type="SAM" id="MobiDB-lite"/>
    </source>
</evidence>
<organism evidence="3 4">
    <name type="scientific">Donghicola tyrosinivorans</name>
    <dbReference type="NCBI Taxonomy" id="1652492"/>
    <lineage>
        <taxon>Bacteria</taxon>
        <taxon>Pseudomonadati</taxon>
        <taxon>Pseudomonadota</taxon>
        <taxon>Alphaproteobacteria</taxon>
        <taxon>Rhodobacterales</taxon>
        <taxon>Roseobacteraceae</taxon>
        <taxon>Donghicola</taxon>
    </lineage>
</organism>
<feature type="signal peptide" evidence="2">
    <location>
        <begin position="1"/>
        <end position="20"/>
    </location>
</feature>
<keyword evidence="2" id="KW-0732">Signal</keyword>
<reference evidence="3 4" key="1">
    <citation type="submission" date="2018-03" db="EMBL/GenBank/DDBJ databases">
        <title>Genomic Encyclopedia of Archaeal and Bacterial Type Strains, Phase II (KMG-II): from individual species to whole genera.</title>
        <authorList>
            <person name="Goeker M."/>
        </authorList>
    </citation>
    <scope>NUCLEOTIDE SEQUENCE [LARGE SCALE GENOMIC DNA]</scope>
    <source>
        <strain evidence="3 4">DSM 100212</strain>
    </source>
</reference>
<evidence type="ECO:0000256" key="2">
    <source>
        <dbReference type="SAM" id="SignalP"/>
    </source>
</evidence>
<evidence type="ECO:0000313" key="4">
    <source>
        <dbReference type="Proteomes" id="UP000238392"/>
    </source>
</evidence>
<dbReference type="RefSeq" id="WP_146134902.1">
    <property type="nucleotide sequence ID" value="NZ_PVTQ01000003.1"/>
</dbReference>
<dbReference type="OrthoDB" id="7847197at2"/>
<feature type="chain" id="PRO_5015696775" evidence="2">
    <location>
        <begin position="21"/>
        <end position="432"/>
    </location>
</feature>
<gene>
    <name evidence="3" type="ORF">CLV74_103150</name>
</gene>
<feature type="region of interest" description="Disordered" evidence="1">
    <location>
        <begin position="275"/>
        <end position="298"/>
    </location>
</feature>
<sequence length="432" mass="48321">MKCSPLTLIFLVMCSTDSLANVVQVRSGEHANFTRVALRIEDPVKYNFKVSQGKIKVKLLGDDIHLDIGSAMNRLSSGRVQLIDFNKESISLNIETISEAHVVPTFESPYLFFDVYDELFNYSLDGGDISSRPLTISRPDQIDLLPTSKRLMKGSFHTGRSWSRGKQIEAKLDLPLSIGLGEISPTSSKVPDFDCYGEAEYQMEGNSGNFIVDLRSTRKRKSLEGTSETLRRWNLIKEENSLTGRKQEITAIHPGRRDAYSGDMLFNSDKCKDGEASGFSPSSSESNEIGVGTPQKGLSQIGSEKLESAEASDKYIIGSFEETESGDPIHDFDAYAESALVHLNTAKSYDVLNREFLSIPSMDDKFVRNFYERILANDDATLIYRYFSISQISRLSPEVLSELKKKIKGDGYLWLSAEIAARYNDLDNGRNE</sequence>
<accession>A0A2T0WXY6</accession>
<feature type="compositionally biased region" description="Low complexity" evidence="1">
    <location>
        <begin position="276"/>
        <end position="290"/>
    </location>
</feature>
<evidence type="ECO:0000313" key="3">
    <source>
        <dbReference type="EMBL" id="PRY91566.1"/>
    </source>
</evidence>
<dbReference type="EMBL" id="PVTQ01000003">
    <property type="protein sequence ID" value="PRY91566.1"/>
    <property type="molecule type" value="Genomic_DNA"/>
</dbReference>
<name>A0A2T0WXY6_9RHOB</name>
<comment type="caution">
    <text evidence="3">The sequence shown here is derived from an EMBL/GenBank/DDBJ whole genome shotgun (WGS) entry which is preliminary data.</text>
</comment>
<keyword evidence="4" id="KW-1185">Reference proteome</keyword>
<protein>
    <submittedName>
        <fullName evidence="3">Uncharacterized protein</fullName>
    </submittedName>
</protein>